<evidence type="ECO:0000313" key="4">
    <source>
        <dbReference type="Proteomes" id="UP000294933"/>
    </source>
</evidence>
<name>A0A4Y7PF13_9AGAM</name>
<gene>
    <name evidence="3" type="ORF">BD410DRAFT_846572</name>
</gene>
<reference evidence="3 4" key="1">
    <citation type="submission" date="2018-06" db="EMBL/GenBank/DDBJ databases">
        <title>A transcriptomic atlas of mushroom development highlights an independent origin of complex multicellularity.</title>
        <authorList>
            <consortium name="DOE Joint Genome Institute"/>
            <person name="Krizsan K."/>
            <person name="Almasi E."/>
            <person name="Merenyi Z."/>
            <person name="Sahu N."/>
            <person name="Viragh M."/>
            <person name="Koszo T."/>
            <person name="Mondo S."/>
            <person name="Kiss B."/>
            <person name="Balint B."/>
            <person name="Kues U."/>
            <person name="Barry K."/>
            <person name="Hegedus J.C."/>
            <person name="Henrissat B."/>
            <person name="Johnson J."/>
            <person name="Lipzen A."/>
            <person name="Ohm R."/>
            <person name="Nagy I."/>
            <person name="Pangilinan J."/>
            <person name="Yan J."/>
            <person name="Xiong Y."/>
            <person name="Grigoriev I.V."/>
            <person name="Hibbett D.S."/>
            <person name="Nagy L.G."/>
        </authorList>
    </citation>
    <scope>NUCLEOTIDE SEQUENCE [LARGE SCALE GENOMIC DNA]</scope>
    <source>
        <strain evidence="3 4">SZMC22713</strain>
    </source>
</reference>
<keyword evidence="4" id="KW-1185">Reference proteome</keyword>
<dbReference type="VEuPathDB" id="FungiDB:BD410DRAFT_846572"/>
<proteinExistence type="predicted"/>
<accession>A0A4Y7PF13</accession>
<sequence>MQNVINANLGDQHVRVVRQNKKAQSNAACRRKNQALVKQIAQQPNQIQLWMPAIRSKKRATGKSEPPIQPAFCAGQCEVIGNGRKGEIEKGSLIVVRYVAGTKGHDGFVPNVPLFYHLECLSTPMLARYANPATFVFHAKLPDAEKAKFRTLVDKAVVSMADAPLPSKKKKIDTNALSVTAFKRLARPSTKAAAKYHRERRTWKQHITYTANKRAESLIMAAQKQCKKTNKRYKKLEVENANIRIINDAIQNATNMYESMLTQRGRKLAFDKKMRVITREESRKLKSDARDNAAAHFDLISNCYRAMEECPALREEYIKALERLSPGLSNSHMAMLETLADRPPGGFATAGDNAGKTVRSYLDSILGVPLNFNDRAENEDNLEFQLDKLAGKVENALATSGEEEEDAGGHEVDQLASD</sequence>
<dbReference type="EMBL" id="ML170447">
    <property type="protein sequence ID" value="TDL13856.1"/>
    <property type="molecule type" value="Genomic_DNA"/>
</dbReference>
<feature type="coiled-coil region" evidence="1">
    <location>
        <begin position="212"/>
        <end position="239"/>
    </location>
</feature>
<dbReference type="OrthoDB" id="3304907at2759"/>
<keyword evidence="1" id="KW-0175">Coiled coil</keyword>
<dbReference type="Proteomes" id="UP000294933">
    <property type="component" value="Unassembled WGS sequence"/>
</dbReference>
<organism evidence="3 4">
    <name type="scientific">Rickenella mellea</name>
    <dbReference type="NCBI Taxonomy" id="50990"/>
    <lineage>
        <taxon>Eukaryota</taxon>
        <taxon>Fungi</taxon>
        <taxon>Dikarya</taxon>
        <taxon>Basidiomycota</taxon>
        <taxon>Agaricomycotina</taxon>
        <taxon>Agaricomycetes</taxon>
        <taxon>Hymenochaetales</taxon>
        <taxon>Rickenellaceae</taxon>
        <taxon>Rickenella</taxon>
    </lineage>
</organism>
<evidence type="ECO:0000256" key="1">
    <source>
        <dbReference type="SAM" id="Coils"/>
    </source>
</evidence>
<evidence type="ECO:0000256" key="2">
    <source>
        <dbReference type="SAM" id="MobiDB-lite"/>
    </source>
</evidence>
<feature type="compositionally biased region" description="Basic and acidic residues" evidence="2">
    <location>
        <begin position="407"/>
        <end position="418"/>
    </location>
</feature>
<dbReference type="AlphaFoldDB" id="A0A4Y7PF13"/>
<protein>
    <submittedName>
        <fullName evidence="3">Uncharacterized protein</fullName>
    </submittedName>
</protein>
<evidence type="ECO:0000313" key="3">
    <source>
        <dbReference type="EMBL" id="TDL13856.1"/>
    </source>
</evidence>
<feature type="region of interest" description="Disordered" evidence="2">
    <location>
        <begin position="395"/>
        <end position="418"/>
    </location>
</feature>